<name>A0A8S9YJE3_9TREM</name>
<reference evidence="2" key="1">
    <citation type="submission" date="2019-07" db="EMBL/GenBank/DDBJ databases">
        <title>Annotation for the trematode Paragonimus miyazaki's.</title>
        <authorList>
            <person name="Choi Y.-J."/>
        </authorList>
    </citation>
    <scope>NUCLEOTIDE SEQUENCE</scope>
    <source>
        <strain evidence="2">Japan</strain>
    </source>
</reference>
<protein>
    <submittedName>
        <fullName evidence="2">Uncharacterized protein</fullName>
    </submittedName>
</protein>
<keyword evidence="3" id="KW-1185">Reference proteome</keyword>
<comment type="caution">
    <text evidence="2">The sequence shown here is derived from an EMBL/GenBank/DDBJ whole genome shotgun (WGS) entry which is preliminary data.</text>
</comment>
<evidence type="ECO:0000313" key="3">
    <source>
        <dbReference type="Proteomes" id="UP000822476"/>
    </source>
</evidence>
<feature type="compositionally biased region" description="Basic and acidic residues" evidence="1">
    <location>
        <begin position="42"/>
        <end position="69"/>
    </location>
</feature>
<evidence type="ECO:0000313" key="2">
    <source>
        <dbReference type="EMBL" id="KAF7254925.1"/>
    </source>
</evidence>
<sequence>MSHRRESGAVPPWVVPEPSPRKGTSHSEIQQKDTRNSTLSTGDRRVSGPDAAEEKRKSLASGDTHENQRFRSQKLTVLRCPFFAKSSPKHLINNLHSIHAELTLASCPIQMVDG</sequence>
<gene>
    <name evidence="2" type="ORF">EG68_11008</name>
</gene>
<dbReference type="EMBL" id="JTDE01004504">
    <property type="protein sequence ID" value="KAF7254925.1"/>
    <property type="molecule type" value="Genomic_DNA"/>
</dbReference>
<dbReference type="OrthoDB" id="10639233at2759"/>
<organism evidence="2 3">
    <name type="scientific">Paragonimus skrjabini miyazakii</name>
    <dbReference type="NCBI Taxonomy" id="59628"/>
    <lineage>
        <taxon>Eukaryota</taxon>
        <taxon>Metazoa</taxon>
        <taxon>Spiralia</taxon>
        <taxon>Lophotrochozoa</taxon>
        <taxon>Platyhelminthes</taxon>
        <taxon>Trematoda</taxon>
        <taxon>Digenea</taxon>
        <taxon>Plagiorchiida</taxon>
        <taxon>Troglotremata</taxon>
        <taxon>Troglotrematidae</taxon>
        <taxon>Paragonimus</taxon>
    </lineage>
</organism>
<proteinExistence type="predicted"/>
<accession>A0A8S9YJE3</accession>
<dbReference type="AlphaFoldDB" id="A0A8S9YJE3"/>
<feature type="region of interest" description="Disordered" evidence="1">
    <location>
        <begin position="1"/>
        <end position="71"/>
    </location>
</feature>
<dbReference type="Proteomes" id="UP000822476">
    <property type="component" value="Unassembled WGS sequence"/>
</dbReference>
<evidence type="ECO:0000256" key="1">
    <source>
        <dbReference type="SAM" id="MobiDB-lite"/>
    </source>
</evidence>